<name>A0A1X0VCH3_LEUPS</name>
<dbReference type="PANTHER" id="PTHR40076">
    <property type="entry name" value="MEMBRANE PROTEIN-RELATED"/>
    <property type="match status" value="1"/>
</dbReference>
<dbReference type="EMBL" id="MPLS01000027">
    <property type="protein sequence ID" value="ORI97380.1"/>
    <property type="molecule type" value="Genomic_DNA"/>
</dbReference>
<evidence type="ECO:0008006" key="4">
    <source>
        <dbReference type="Google" id="ProtNLM"/>
    </source>
</evidence>
<proteinExistence type="predicted"/>
<keyword evidence="1" id="KW-0472">Membrane</keyword>
<feature type="transmembrane region" description="Helical" evidence="1">
    <location>
        <begin position="62"/>
        <end position="94"/>
    </location>
</feature>
<evidence type="ECO:0000313" key="3">
    <source>
        <dbReference type="Proteomes" id="UP000192288"/>
    </source>
</evidence>
<keyword evidence="1" id="KW-1133">Transmembrane helix</keyword>
<sequence>MNSIREIKHAAWSRVTQSFGAAFLLALIPVILEFVSSAATARDQLRNTDTVASTGGSIGKSVAVDAGTIITIIVAVLISLIIVFAILALFIALIEMFAESSTVGFLTWSEEDEKPAKPFVAGLTLINGTVYKIAYVRAIYSMLWALLFIVPGIIKSFSYSQAILIYRDDVQNNREIRTARQYLKASAEMMNGYKGHRFLLSLSLIGWSILTALTGGFLAIFTTPYFLTVNASFYQNLRGLRDAQHINDKSTVL</sequence>
<dbReference type="RefSeq" id="WP_080519474.1">
    <property type="nucleotide sequence ID" value="NZ_MPLS01000027.1"/>
</dbReference>
<feature type="transmembrane region" description="Helical" evidence="1">
    <location>
        <begin position="133"/>
        <end position="154"/>
    </location>
</feature>
<evidence type="ECO:0000313" key="2">
    <source>
        <dbReference type="EMBL" id="ORI97380.1"/>
    </source>
</evidence>
<dbReference type="Proteomes" id="UP000192288">
    <property type="component" value="Unassembled WGS sequence"/>
</dbReference>
<gene>
    <name evidence="2" type="ORF">BMR96_07440</name>
</gene>
<dbReference type="PANTHER" id="PTHR40076:SF1">
    <property type="entry name" value="MEMBRANE PROTEIN"/>
    <property type="match status" value="1"/>
</dbReference>
<protein>
    <recommendedName>
        <fullName evidence="4">DUF975 family protein</fullName>
    </recommendedName>
</protein>
<feature type="transmembrane region" description="Helical" evidence="1">
    <location>
        <begin position="198"/>
        <end position="227"/>
    </location>
</feature>
<evidence type="ECO:0000256" key="1">
    <source>
        <dbReference type="SAM" id="Phobius"/>
    </source>
</evidence>
<comment type="caution">
    <text evidence="2">The sequence shown here is derived from an EMBL/GenBank/DDBJ whole genome shotgun (WGS) entry which is preliminary data.</text>
</comment>
<accession>A0A1X0VCH3</accession>
<keyword evidence="1" id="KW-0812">Transmembrane</keyword>
<dbReference type="eggNOG" id="COG5523">
    <property type="taxonomic scope" value="Bacteria"/>
</dbReference>
<organism evidence="2 3">
    <name type="scientific">Leuconostoc pseudomesenteroides</name>
    <dbReference type="NCBI Taxonomy" id="33968"/>
    <lineage>
        <taxon>Bacteria</taxon>
        <taxon>Bacillati</taxon>
        <taxon>Bacillota</taxon>
        <taxon>Bacilli</taxon>
        <taxon>Lactobacillales</taxon>
        <taxon>Lactobacillaceae</taxon>
        <taxon>Leuconostoc</taxon>
    </lineage>
</organism>
<dbReference type="Pfam" id="PF06161">
    <property type="entry name" value="DUF975"/>
    <property type="match status" value="1"/>
</dbReference>
<dbReference type="InterPro" id="IPR010380">
    <property type="entry name" value="DUF975"/>
</dbReference>
<feature type="transmembrane region" description="Helical" evidence="1">
    <location>
        <begin position="20"/>
        <end position="41"/>
    </location>
</feature>
<dbReference type="AlphaFoldDB" id="A0A1X0VCH3"/>
<reference evidence="2 3" key="1">
    <citation type="journal article" date="2017" name="Front. Microbiol.">
        <title>Genomic Characterization of Dairy Associated Leuconostoc Species and Diversity of Leuconostocs in Undefined Mixed Mesophilic Starter Cultures.</title>
        <authorList>
            <person name="Frantzen C.A."/>
            <person name="Kot W."/>
            <person name="Pedersen T.B."/>
            <person name="Ardo Y.M."/>
            <person name="Broadbent J.R."/>
            <person name="Neve H."/>
            <person name="Hansen L.H."/>
            <person name="Dal Bello F."/>
            <person name="Ostlie H.M."/>
            <person name="Kleppen H.P."/>
            <person name="Vogensen F.K."/>
            <person name="Holo H."/>
        </authorList>
    </citation>
    <scope>NUCLEOTIDE SEQUENCE [LARGE SCALE GENOMIC DNA]</scope>
    <source>
        <strain evidence="2 3">LMGCF08</strain>
    </source>
</reference>